<evidence type="ECO:0000256" key="4">
    <source>
        <dbReference type="ARBA" id="ARBA00005432"/>
    </source>
</evidence>
<dbReference type="PANTHER" id="PTHR21528">
    <property type="entry name" value="DEHYDRODOLICHYL DIPHOSPHATE SYNTHASE COMPLEX SUBUNIT NUS1"/>
    <property type="match status" value="1"/>
</dbReference>
<dbReference type="RefSeq" id="XP_011498149.1">
    <property type="nucleotide sequence ID" value="XM_011499847.1"/>
</dbReference>
<dbReference type="GeneID" id="105362407"/>
<keyword evidence="10" id="KW-1133">Transmembrane helix</keyword>
<keyword evidence="8" id="KW-0256">Endoplasmic reticulum</keyword>
<evidence type="ECO:0000256" key="3">
    <source>
        <dbReference type="ARBA" id="ARBA00004922"/>
    </source>
</evidence>
<dbReference type="InterPro" id="IPR036424">
    <property type="entry name" value="UPP_synth-like_sf"/>
</dbReference>
<dbReference type="SUPFAM" id="SSF64005">
    <property type="entry name" value="Undecaprenyl diphosphate synthase"/>
    <property type="match status" value="1"/>
</dbReference>
<evidence type="ECO:0000313" key="14">
    <source>
        <dbReference type="RefSeq" id="XP_011498149.1"/>
    </source>
</evidence>
<proteinExistence type="inferred from homology"/>
<dbReference type="CTD" id="33298"/>
<dbReference type="Proteomes" id="UP000695007">
    <property type="component" value="Unplaced"/>
</dbReference>
<keyword evidence="11" id="KW-0472">Membrane</keyword>
<dbReference type="GO" id="GO:0005789">
    <property type="term" value="C:endoplasmic reticulum membrane"/>
    <property type="evidence" value="ECO:0007669"/>
    <property type="project" value="UniProtKB-SubCell"/>
</dbReference>
<comment type="cofactor">
    <cofactor evidence="1">
        <name>Mg(2+)</name>
        <dbReference type="ChEBI" id="CHEBI:18420"/>
    </cofactor>
</comment>
<keyword evidence="7" id="KW-0812">Transmembrane</keyword>
<reference evidence="14" key="1">
    <citation type="submission" date="2025-08" db="UniProtKB">
        <authorList>
            <consortium name="RefSeq"/>
        </authorList>
    </citation>
    <scope>IDENTIFICATION</scope>
</reference>
<evidence type="ECO:0000256" key="6">
    <source>
        <dbReference type="ARBA" id="ARBA00022679"/>
    </source>
</evidence>
<dbReference type="GO" id="GO:0045547">
    <property type="term" value="F:ditrans,polycis-polyprenyl diphosphate synthase [(2E,6E)-farnesyl diphosphate specific] activity"/>
    <property type="evidence" value="ECO:0007669"/>
    <property type="project" value="UniProtKB-EC"/>
</dbReference>
<organism evidence="13 14">
    <name type="scientific">Ceratosolen solmsi marchali</name>
    <dbReference type="NCBI Taxonomy" id="326594"/>
    <lineage>
        <taxon>Eukaryota</taxon>
        <taxon>Metazoa</taxon>
        <taxon>Ecdysozoa</taxon>
        <taxon>Arthropoda</taxon>
        <taxon>Hexapoda</taxon>
        <taxon>Insecta</taxon>
        <taxon>Pterygota</taxon>
        <taxon>Neoptera</taxon>
        <taxon>Endopterygota</taxon>
        <taxon>Hymenoptera</taxon>
        <taxon>Apocrita</taxon>
        <taxon>Proctotrupomorpha</taxon>
        <taxon>Chalcidoidea</taxon>
        <taxon>Agaonidae</taxon>
        <taxon>Agaoninae</taxon>
        <taxon>Ceratosolen</taxon>
    </lineage>
</organism>
<dbReference type="Pfam" id="PF01255">
    <property type="entry name" value="Prenyltransf"/>
    <property type="match status" value="1"/>
</dbReference>
<comment type="pathway">
    <text evidence="3">Protein modification; protein glycosylation.</text>
</comment>
<dbReference type="PANTHER" id="PTHR21528:SF0">
    <property type="entry name" value="DEHYDRODOLICHYL DIPHOSPHATE SYNTHASE COMPLEX SUBUNIT NUS1"/>
    <property type="match status" value="1"/>
</dbReference>
<dbReference type="InterPro" id="IPR038887">
    <property type="entry name" value="Nus1/NgBR"/>
</dbReference>
<dbReference type="InterPro" id="IPR001441">
    <property type="entry name" value="UPP_synth-like"/>
</dbReference>
<comment type="similarity">
    <text evidence="4">Belongs to the UPP synthase family.</text>
</comment>
<sequence>MLTVQHCRYLNKNKCNYSIVNLRNHLIATSKFPKHLAILLGQEEISITDVVRLISWCTIAEIPYVSFYDHKGILQKNETLIRKKFDELEPLLARNIEWSNLPSNEVSNSQSVSDLSHSKSDSVCTRVINDDATDIFNKYKTRIKIFSYIDGKEKIVSLTKTLAKYIDLNMLQEKDITSELLNKELNLYVKMPDPDIAIVFGKILCTYGFMPWQTRVTEFFVIPTHHGISSVNFIETLIKFSECRQRYGK</sequence>
<name>A0AAJ7DVP9_9HYME</name>
<gene>
    <name evidence="14" type="primary">LOC105362407</name>
</gene>
<comment type="catalytic activity">
    <reaction evidence="12">
        <text>n isopentenyl diphosphate + (2E,6E)-farnesyl diphosphate = a di-trans,poly-cis-polyprenyl diphosphate + n diphosphate</text>
        <dbReference type="Rhea" id="RHEA:53008"/>
        <dbReference type="Rhea" id="RHEA-COMP:19494"/>
        <dbReference type="ChEBI" id="CHEBI:33019"/>
        <dbReference type="ChEBI" id="CHEBI:128769"/>
        <dbReference type="ChEBI" id="CHEBI:136960"/>
        <dbReference type="ChEBI" id="CHEBI:175763"/>
        <dbReference type="EC" id="2.5.1.87"/>
    </reaction>
</comment>
<evidence type="ECO:0000256" key="8">
    <source>
        <dbReference type="ARBA" id="ARBA00022824"/>
    </source>
</evidence>
<dbReference type="EC" id="2.5.1.87" evidence="5"/>
<dbReference type="AlphaFoldDB" id="A0AAJ7DVP9"/>
<evidence type="ECO:0000256" key="5">
    <source>
        <dbReference type="ARBA" id="ARBA00012596"/>
    </source>
</evidence>
<dbReference type="KEGG" id="csol:105362407"/>
<keyword evidence="13" id="KW-1185">Reference proteome</keyword>
<dbReference type="GO" id="GO:1904423">
    <property type="term" value="C:dehydrodolichyl diphosphate synthase complex"/>
    <property type="evidence" value="ECO:0007669"/>
    <property type="project" value="InterPro"/>
</dbReference>
<evidence type="ECO:0000256" key="7">
    <source>
        <dbReference type="ARBA" id="ARBA00022692"/>
    </source>
</evidence>
<evidence type="ECO:0000256" key="9">
    <source>
        <dbReference type="ARBA" id="ARBA00022842"/>
    </source>
</evidence>
<dbReference type="Gene3D" id="3.40.1180.10">
    <property type="entry name" value="Decaprenyl diphosphate synthase-like"/>
    <property type="match status" value="1"/>
</dbReference>
<evidence type="ECO:0000256" key="10">
    <source>
        <dbReference type="ARBA" id="ARBA00022989"/>
    </source>
</evidence>
<evidence type="ECO:0000256" key="2">
    <source>
        <dbReference type="ARBA" id="ARBA00004586"/>
    </source>
</evidence>
<keyword evidence="9" id="KW-0460">Magnesium</keyword>
<accession>A0AAJ7DVP9</accession>
<evidence type="ECO:0000256" key="1">
    <source>
        <dbReference type="ARBA" id="ARBA00001946"/>
    </source>
</evidence>
<protein>
    <recommendedName>
        <fullName evidence="5">ditrans,polycis-polyprenyl diphosphate synthase [(2E,6E)-farnesyldiphosphate specific]</fullName>
        <ecNumber evidence="5">2.5.1.87</ecNumber>
    </recommendedName>
</protein>
<keyword evidence="6" id="KW-0808">Transferase</keyword>
<evidence type="ECO:0000256" key="11">
    <source>
        <dbReference type="ARBA" id="ARBA00023136"/>
    </source>
</evidence>
<evidence type="ECO:0000313" key="13">
    <source>
        <dbReference type="Proteomes" id="UP000695007"/>
    </source>
</evidence>
<evidence type="ECO:0000256" key="12">
    <source>
        <dbReference type="ARBA" id="ARBA00047353"/>
    </source>
</evidence>
<comment type="subcellular location">
    <subcellularLocation>
        <location evidence="2">Endoplasmic reticulum membrane</location>
    </subcellularLocation>
</comment>